<dbReference type="CDD" id="cd00371">
    <property type="entry name" value="HMA"/>
    <property type="match status" value="1"/>
</dbReference>
<evidence type="ECO:0000313" key="6">
    <source>
        <dbReference type="Proteomes" id="UP000092616"/>
    </source>
</evidence>
<dbReference type="Proteomes" id="UP000092508">
    <property type="component" value="Unassembled WGS sequence"/>
</dbReference>
<dbReference type="GO" id="GO:0046872">
    <property type="term" value="F:metal ion binding"/>
    <property type="evidence" value="ECO:0007669"/>
    <property type="project" value="UniProtKB-KW"/>
</dbReference>
<dbReference type="RefSeq" id="WP_067235147.1">
    <property type="nucleotide sequence ID" value="NZ_LZMZ01000007.1"/>
</dbReference>
<evidence type="ECO:0000313" key="3">
    <source>
        <dbReference type="EMBL" id="OBX80190.1"/>
    </source>
</evidence>
<keyword evidence="1" id="KW-0479">Metal-binding</keyword>
<dbReference type="PROSITE" id="PS01047">
    <property type="entry name" value="HMA_1"/>
    <property type="match status" value="1"/>
</dbReference>
<sequence length="71" mass="7566">MNQQHTTIGIDGMTCNGCVKSVTRALQQVAGVQNVTVSLADQRAEVDFDDNQTDVAALREAIEDAGFDVIA</sequence>
<dbReference type="SUPFAM" id="SSF55008">
    <property type="entry name" value="HMA, heavy metal-associated domain"/>
    <property type="match status" value="1"/>
</dbReference>
<evidence type="ECO:0000256" key="1">
    <source>
        <dbReference type="ARBA" id="ARBA00022723"/>
    </source>
</evidence>
<dbReference type="InterPro" id="IPR017969">
    <property type="entry name" value="Heavy-metal-associated_CS"/>
</dbReference>
<reference evidence="3 5" key="2">
    <citation type="submission" date="2016-06" db="EMBL/GenBank/DDBJ databases">
        <title>Draft genome of Moraxella atlantae CCUG 66109.</title>
        <authorList>
            <person name="Salva-Serra F."/>
            <person name="Engstrom-Jakobsson H."/>
            <person name="Thorell K."/>
            <person name="Gonzales-Siles L."/>
            <person name="Karlsson R."/>
            <person name="Boulund F."/>
            <person name="Engstrand L."/>
            <person name="Kristiansson E."/>
            <person name="Moore E."/>
        </authorList>
    </citation>
    <scope>NUCLEOTIDE SEQUENCE [LARGE SCALE GENOMIC DNA]</scope>
    <source>
        <strain evidence="3 5">CCUG 66109</strain>
    </source>
</reference>
<keyword evidence="6" id="KW-1185">Reference proteome</keyword>
<feature type="domain" description="HMA" evidence="2">
    <location>
        <begin position="4"/>
        <end position="70"/>
    </location>
</feature>
<dbReference type="FunFam" id="3.30.70.100:FF:000001">
    <property type="entry name" value="ATPase copper transporting beta"/>
    <property type="match status" value="1"/>
</dbReference>
<dbReference type="PANTHER" id="PTHR46594">
    <property type="entry name" value="P-TYPE CATION-TRANSPORTING ATPASE"/>
    <property type="match status" value="1"/>
</dbReference>
<dbReference type="AlphaFoldDB" id="A0A1B8QHZ4"/>
<dbReference type="EMBL" id="LZNA01000018">
    <property type="protein sequence ID" value="OBX83092.1"/>
    <property type="molecule type" value="Genomic_DNA"/>
</dbReference>
<dbReference type="Gene3D" id="3.30.70.100">
    <property type="match status" value="1"/>
</dbReference>
<dbReference type="PRINTS" id="PR00946">
    <property type="entry name" value="HGSCAVENGER"/>
</dbReference>
<dbReference type="PANTHER" id="PTHR46594:SF4">
    <property type="entry name" value="P-TYPE CATION-TRANSPORTING ATPASE"/>
    <property type="match status" value="1"/>
</dbReference>
<dbReference type="Proteomes" id="UP000092616">
    <property type="component" value="Unassembled WGS sequence"/>
</dbReference>
<comment type="caution">
    <text evidence="4">The sequence shown here is derived from an EMBL/GenBank/DDBJ whole genome shotgun (WGS) entry which is preliminary data.</text>
</comment>
<accession>A0A1B8QHZ4</accession>
<dbReference type="STRING" id="34059.A9308_04060"/>
<name>A0A1B8QHZ4_9GAMM</name>
<dbReference type="Pfam" id="PF00403">
    <property type="entry name" value="HMA"/>
    <property type="match status" value="1"/>
</dbReference>
<evidence type="ECO:0000313" key="4">
    <source>
        <dbReference type="EMBL" id="OBX83092.1"/>
    </source>
</evidence>
<evidence type="ECO:0000259" key="2">
    <source>
        <dbReference type="PROSITE" id="PS50846"/>
    </source>
</evidence>
<dbReference type="OrthoDB" id="9814359at2"/>
<protein>
    <recommendedName>
        <fullName evidence="2">HMA domain-containing protein</fullName>
    </recommendedName>
</protein>
<dbReference type="InterPro" id="IPR006121">
    <property type="entry name" value="HMA_dom"/>
</dbReference>
<proteinExistence type="predicted"/>
<dbReference type="InterPro" id="IPR001802">
    <property type="entry name" value="MerP/CopZ"/>
</dbReference>
<evidence type="ECO:0000313" key="5">
    <source>
        <dbReference type="Proteomes" id="UP000092508"/>
    </source>
</evidence>
<reference evidence="4 6" key="1">
    <citation type="submission" date="2016-06" db="EMBL/GenBank/DDBJ databases">
        <title>Draft genome of Moraxella atlantae CCUG 59586.</title>
        <authorList>
            <person name="Salva-Serra F."/>
            <person name="Engstrom-Jakobsson H."/>
            <person name="Thorell K."/>
            <person name="Gonzales-Siles L."/>
            <person name="Karlsson R."/>
            <person name="Boulund F."/>
            <person name="Engstrand L."/>
            <person name="Kristiansson E."/>
            <person name="Moore E."/>
        </authorList>
    </citation>
    <scope>NUCLEOTIDE SEQUENCE [LARGE SCALE GENOMIC DNA]</scope>
    <source>
        <strain evidence="4 6">CCUG 59586</strain>
    </source>
</reference>
<dbReference type="PROSITE" id="PS50846">
    <property type="entry name" value="HMA_2"/>
    <property type="match status" value="1"/>
</dbReference>
<organism evidence="4 6">
    <name type="scientific">Faucicola atlantae</name>
    <dbReference type="NCBI Taxonomy" id="34059"/>
    <lineage>
        <taxon>Bacteria</taxon>
        <taxon>Pseudomonadati</taxon>
        <taxon>Pseudomonadota</taxon>
        <taxon>Gammaproteobacteria</taxon>
        <taxon>Moraxellales</taxon>
        <taxon>Moraxellaceae</taxon>
        <taxon>Faucicola</taxon>
    </lineage>
</organism>
<dbReference type="InterPro" id="IPR036163">
    <property type="entry name" value="HMA_dom_sf"/>
</dbReference>
<dbReference type="EMBL" id="LZMZ01000007">
    <property type="protein sequence ID" value="OBX80190.1"/>
    <property type="molecule type" value="Genomic_DNA"/>
</dbReference>
<gene>
    <name evidence="4" type="ORF">A9306_05560</name>
    <name evidence="3" type="ORF">A9308_04060</name>
</gene>